<dbReference type="Proteomes" id="UP000254893">
    <property type="component" value="Unassembled WGS sequence"/>
</dbReference>
<dbReference type="Gene3D" id="1.10.1740.10">
    <property type="match status" value="1"/>
</dbReference>
<dbReference type="SUPFAM" id="SSF88659">
    <property type="entry name" value="Sigma3 and sigma4 domains of RNA polymerase sigma factors"/>
    <property type="match status" value="1"/>
</dbReference>
<organism evidence="6 7">
    <name type="scientific">Sphingobacterium spiritivorum</name>
    <name type="common">Flavobacterium spiritivorum</name>
    <dbReference type="NCBI Taxonomy" id="258"/>
    <lineage>
        <taxon>Bacteria</taxon>
        <taxon>Pseudomonadati</taxon>
        <taxon>Bacteroidota</taxon>
        <taxon>Sphingobacteriia</taxon>
        <taxon>Sphingobacteriales</taxon>
        <taxon>Sphingobacteriaceae</taxon>
        <taxon>Sphingobacterium</taxon>
    </lineage>
</organism>
<comment type="similarity">
    <text evidence="1">Belongs to the sigma-70 factor family. ECF subfamily.</text>
</comment>
<dbReference type="InterPro" id="IPR013324">
    <property type="entry name" value="RNA_pol_sigma_r3/r4-like"/>
</dbReference>
<dbReference type="InterPro" id="IPR013249">
    <property type="entry name" value="RNA_pol_sigma70_r4_t2"/>
</dbReference>
<name>A0A380CMP3_SPHSI</name>
<sequence length="185" mass="22024">MSWSNFIHGDAKAFESIYQQYIDDLFAFGLKFHADRETVLDCIHDLFLDLYDNPRIAKDVEVKYYLFSALRRRILKRKKADVYEPLESLPENVWAIGSHELDLILKENQDINVQKVKQEIDKLPKRQKEVLYLKYYMEFSYEEIASIMNVSVESCRTLSYRAFRVLKSHMGPLEYMSALIYIFLK</sequence>
<dbReference type="GeneID" id="95427432"/>
<keyword evidence="2" id="KW-0805">Transcription regulation</keyword>
<dbReference type="GO" id="GO:0006352">
    <property type="term" value="P:DNA-templated transcription initiation"/>
    <property type="evidence" value="ECO:0007669"/>
    <property type="project" value="InterPro"/>
</dbReference>
<evidence type="ECO:0000256" key="2">
    <source>
        <dbReference type="ARBA" id="ARBA00023015"/>
    </source>
</evidence>
<dbReference type="SUPFAM" id="SSF88946">
    <property type="entry name" value="Sigma2 domain of RNA polymerase sigma factors"/>
    <property type="match status" value="1"/>
</dbReference>
<dbReference type="PANTHER" id="PTHR43133">
    <property type="entry name" value="RNA POLYMERASE ECF-TYPE SIGMA FACTO"/>
    <property type="match status" value="1"/>
</dbReference>
<gene>
    <name evidence="6" type="primary">sigM_6</name>
    <name evidence="6" type="ORF">NCTC11388_03511</name>
</gene>
<keyword evidence="4" id="KW-0804">Transcription</keyword>
<dbReference type="NCBIfam" id="TIGR02937">
    <property type="entry name" value="sigma70-ECF"/>
    <property type="match status" value="1"/>
</dbReference>
<evidence type="ECO:0000259" key="5">
    <source>
        <dbReference type="Pfam" id="PF08281"/>
    </source>
</evidence>
<dbReference type="Gene3D" id="1.10.10.10">
    <property type="entry name" value="Winged helix-like DNA-binding domain superfamily/Winged helix DNA-binding domain"/>
    <property type="match status" value="1"/>
</dbReference>
<proteinExistence type="inferred from homology"/>
<feature type="domain" description="RNA polymerase sigma factor 70 region 4 type 2" evidence="5">
    <location>
        <begin position="116"/>
        <end position="164"/>
    </location>
</feature>
<evidence type="ECO:0000313" key="7">
    <source>
        <dbReference type="Proteomes" id="UP000254893"/>
    </source>
</evidence>
<evidence type="ECO:0000256" key="4">
    <source>
        <dbReference type="ARBA" id="ARBA00023163"/>
    </source>
</evidence>
<dbReference type="RefSeq" id="WP_002993890.1">
    <property type="nucleotide sequence ID" value="NZ_CP068084.1"/>
</dbReference>
<dbReference type="InterPro" id="IPR036388">
    <property type="entry name" value="WH-like_DNA-bd_sf"/>
</dbReference>
<dbReference type="InterPro" id="IPR039425">
    <property type="entry name" value="RNA_pol_sigma-70-like"/>
</dbReference>
<dbReference type="PANTHER" id="PTHR43133:SF46">
    <property type="entry name" value="RNA POLYMERASE SIGMA-70 FACTOR ECF SUBFAMILY"/>
    <property type="match status" value="1"/>
</dbReference>
<dbReference type="InterPro" id="IPR013325">
    <property type="entry name" value="RNA_pol_sigma_r2"/>
</dbReference>
<evidence type="ECO:0000313" key="6">
    <source>
        <dbReference type="EMBL" id="SUJ24372.1"/>
    </source>
</evidence>
<dbReference type="InterPro" id="IPR014284">
    <property type="entry name" value="RNA_pol_sigma-70_dom"/>
</dbReference>
<evidence type="ECO:0000256" key="3">
    <source>
        <dbReference type="ARBA" id="ARBA00023082"/>
    </source>
</evidence>
<dbReference type="GO" id="GO:0003677">
    <property type="term" value="F:DNA binding"/>
    <property type="evidence" value="ECO:0007669"/>
    <property type="project" value="InterPro"/>
</dbReference>
<reference evidence="6 7" key="1">
    <citation type="submission" date="2018-06" db="EMBL/GenBank/DDBJ databases">
        <authorList>
            <consortium name="Pathogen Informatics"/>
            <person name="Doyle S."/>
        </authorList>
    </citation>
    <scope>NUCLEOTIDE SEQUENCE [LARGE SCALE GENOMIC DNA]</scope>
    <source>
        <strain evidence="6 7">NCTC11388</strain>
    </source>
</reference>
<accession>A0A380CMP3</accession>
<dbReference type="CDD" id="cd06171">
    <property type="entry name" value="Sigma70_r4"/>
    <property type="match status" value="1"/>
</dbReference>
<dbReference type="GO" id="GO:0016987">
    <property type="term" value="F:sigma factor activity"/>
    <property type="evidence" value="ECO:0007669"/>
    <property type="project" value="UniProtKB-KW"/>
</dbReference>
<protein>
    <submittedName>
        <fullName evidence="6">RNA polymerase sigma factor sigM</fullName>
    </submittedName>
</protein>
<dbReference type="EMBL" id="UGYW01000002">
    <property type="protein sequence ID" value="SUJ24372.1"/>
    <property type="molecule type" value="Genomic_DNA"/>
</dbReference>
<dbReference type="Pfam" id="PF08281">
    <property type="entry name" value="Sigma70_r4_2"/>
    <property type="match status" value="1"/>
</dbReference>
<dbReference type="AlphaFoldDB" id="A0A380CMP3"/>
<keyword evidence="3" id="KW-0731">Sigma factor</keyword>
<evidence type="ECO:0000256" key="1">
    <source>
        <dbReference type="ARBA" id="ARBA00010641"/>
    </source>
</evidence>